<evidence type="ECO:0000256" key="6">
    <source>
        <dbReference type="SAM" id="MobiDB-lite"/>
    </source>
</evidence>
<name>A0ABM4CM12_HYDVU</name>
<keyword evidence="3" id="KW-0862">Zinc</keyword>
<keyword evidence="2 5" id="KW-0863">Zinc-finger</keyword>
<protein>
    <submittedName>
        <fullName evidence="9">THAP domain-containing protein 1-like</fullName>
    </submittedName>
</protein>
<keyword evidence="4 5" id="KW-0238">DNA-binding</keyword>
<organism evidence="8 9">
    <name type="scientific">Hydra vulgaris</name>
    <name type="common">Hydra</name>
    <name type="synonym">Hydra attenuata</name>
    <dbReference type="NCBI Taxonomy" id="6087"/>
    <lineage>
        <taxon>Eukaryota</taxon>
        <taxon>Metazoa</taxon>
        <taxon>Cnidaria</taxon>
        <taxon>Hydrozoa</taxon>
        <taxon>Hydroidolina</taxon>
        <taxon>Anthoathecata</taxon>
        <taxon>Aplanulata</taxon>
        <taxon>Hydridae</taxon>
        <taxon>Hydra</taxon>
    </lineage>
</organism>
<dbReference type="Pfam" id="PF05485">
    <property type="entry name" value="THAP"/>
    <property type="match status" value="1"/>
</dbReference>
<evidence type="ECO:0000256" key="4">
    <source>
        <dbReference type="ARBA" id="ARBA00023125"/>
    </source>
</evidence>
<dbReference type="Proteomes" id="UP001652625">
    <property type="component" value="Chromosome 09"/>
</dbReference>
<feature type="domain" description="THAP-type" evidence="7">
    <location>
        <begin position="1"/>
        <end position="92"/>
    </location>
</feature>
<gene>
    <name evidence="9" type="primary">LOC136085443</name>
</gene>
<feature type="compositionally biased region" description="Polar residues" evidence="6">
    <location>
        <begin position="140"/>
        <end position="150"/>
    </location>
</feature>
<dbReference type="Pfam" id="PF12017">
    <property type="entry name" value="Tnp_P_element"/>
    <property type="match status" value="1"/>
</dbReference>
<keyword evidence="8" id="KW-1185">Reference proteome</keyword>
<evidence type="ECO:0000256" key="5">
    <source>
        <dbReference type="PROSITE-ProRule" id="PRU00309"/>
    </source>
</evidence>
<dbReference type="PANTHER" id="PTHR47696:SF2">
    <property type="entry name" value="PROVISIONAL ORTHOLOG OF THAP DOMAIN CONTAINING 1"/>
    <property type="match status" value="1"/>
</dbReference>
<dbReference type="PANTHER" id="PTHR47696">
    <property type="entry name" value="THAP DOMAIN-CONTAINING PROTEIN 2"/>
    <property type="match status" value="1"/>
</dbReference>
<dbReference type="InterPro" id="IPR026521">
    <property type="entry name" value="THAP2"/>
</dbReference>
<evidence type="ECO:0000313" key="9">
    <source>
        <dbReference type="RefSeq" id="XP_065662821.1"/>
    </source>
</evidence>
<dbReference type="SMART" id="SM00980">
    <property type="entry name" value="THAP"/>
    <property type="match status" value="1"/>
</dbReference>
<dbReference type="GeneID" id="136085443"/>
<evidence type="ECO:0000256" key="3">
    <source>
        <dbReference type="ARBA" id="ARBA00022833"/>
    </source>
</evidence>
<evidence type="ECO:0000256" key="1">
    <source>
        <dbReference type="ARBA" id="ARBA00022723"/>
    </source>
</evidence>
<dbReference type="PROSITE" id="PS50950">
    <property type="entry name" value="ZF_THAP"/>
    <property type="match status" value="1"/>
</dbReference>
<sequence>MVNSCAAYGCSNRYIKGGTKSFHKFLLQNSELCKRWIVALKRENFLPSKHTCICSDHFLESDYNYCIPDKKKPGLDHHQKPILKCNAVPSVFIFSTNIQKTKRKLTSIRTSINSLSKFDPLSKKTKFDVYPAIDKPSKEINLTHNDQPENTIEKNDHTSQSPTQSIRSLSPAKEKLKKKVKALQQKLRRKEKKICSLQDMVSLLKSKNYLTTDAATVLSENFSGLSYEIIKNQFSNQNVKPKGHRYNDEVKKFALTLHFYSPRITFFGQCYVFLLPVQYHIGHHL</sequence>
<evidence type="ECO:0000256" key="2">
    <source>
        <dbReference type="ARBA" id="ARBA00022771"/>
    </source>
</evidence>
<accession>A0ABM4CM12</accession>
<dbReference type="RefSeq" id="XP_065662821.1">
    <property type="nucleotide sequence ID" value="XM_065806749.1"/>
</dbReference>
<reference evidence="9" key="1">
    <citation type="submission" date="2025-08" db="UniProtKB">
        <authorList>
            <consortium name="RefSeq"/>
        </authorList>
    </citation>
    <scope>IDENTIFICATION</scope>
</reference>
<keyword evidence="1" id="KW-0479">Metal-binding</keyword>
<feature type="region of interest" description="Disordered" evidence="6">
    <location>
        <begin position="138"/>
        <end position="172"/>
    </location>
</feature>
<dbReference type="InterPro" id="IPR021896">
    <property type="entry name" value="THAP9-like_HTH"/>
</dbReference>
<dbReference type="SUPFAM" id="SSF57716">
    <property type="entry name" value="Glucocorticoid receptor-like (DNA-binding domain)"/>
    <property type="match status" value="1"/>
</dbReference>
<proteinExistence type="predicted"/>
<evidence type="ECO:0000313" key="8">
    <source>
        <dbReference type="Proteomes" id="UP001652625"/>
    </source>
</evidence>
<dbReference type="InterPro" id="IPR006612">
    <property type="entry name" value="THAP_Znf"/>
</dbReference>
<feature type="compositionally biased region" description="Polar residues" evidence="6">
    <location>
        <begin position="158"/>
        <end position="168"/>
    </location>
</feature>
<evidence type="ECO:0000259" key="7">
    <source>
        <dbReference type="PROSITE" id="PS50950"/>
    </source>
</evidence>